<evidence type="ECO:0000256" key="1">
    <source>
        <dbReference type="SAM" id="MobiDB-lite"/>
    </source>
</evidence>
<feature type="region of interest" description="Disordered" evidence="1">
    <location>
        <begin position="460"/>
        <end position="483"/>
    </location>
</feature>
<reference evidence="2 3" key="1">
    <citation type="journal article" date="2018" name="Nat. Ecol. Evol.">
        <title>Pezizomycetes genomes reveal the molecular basis of ectomycorrhizal truffle lifestyle.</title>
        <authorList>
            <person name="Murat C."/>
            <person name="Payen T."/>
            <person name="Noel B."/>
            <person name="Kuo A."/>
            <person name="Morin E."/>
            <person name="Chen J."/>
            <person name="Kohler A."/>
            <person name="Krizsan K."/>
            <person name="Balestrini R."/>
            <person name="Da Silva C."/>
            <person name="Montanini B."/>
            <person name="Hainaut M."/>
            <person name="Levati E."/>
            <person name="Barry K.W."/>
            <person name="Belfiori B."/>
            <person name="Cichocki N."/>
            <person name="Clum A."/>
            <person name="Dockter R.B."/>
            <person name="Fauchery L."/>
            <person name="Guy J."/>
            <person name="Iotti M."/>
            <person name="Le Tacon F."/>
            <person name="Lindquist E.A."/>
            <person name="Lipzen A."/>
            <person name="Malagnac F."/>
            <person name="Mello A."/>
            <person name="Molinier V."/>
            <person name="Miyauchi S."/>
            <person name="Poulain J."/>
            <person name="Riccioni C."/>
            <person name="Rubini A."/>
            <person name="Sitrit Y."/>
            <person name="Splivallo R."/>
            <person name="Traeger S."/>
            <person name="Wang M."/>
            <person name="Zifcakova L."/>
            <person name="Wipf D."/>
            <person name="Zambonelli A."/>
            <person name="Paolocci F."/>
            <person name="Nowrousian M."/>
            <person name="Ottonello S."/>
            <person name="Baldrian P."/>
            <person name="Spatafora J.W."/>
            <person name="Henrissat B."/>
            <person name="Nagy L.G."/>
            <person name="Aury J.M."/>
            <person name="Wincker P."/>
            <person name="Grigoriev I.V."/>
            <person name="Bonfante P."/>
            <person name="Martin F.M."/>
        </authorList>
    </citation>
    <scope>NUCLEOTIDE SEQUENCE [LARGE SCALE GENOMIC DNA]</scope>
    <source>
        <strain evidence="2 3">RN42</strain>
    </source>
</reference>
<accession>A0A3N4HCB3</accession>
<keyword evidence="3" id="KW-1185">Reference proteome</keyword>
<proteinExistence type="predicted"/>
<feature type="region of interest" description="Disordered" evidence="1">
    <location>
        <begin position="378"/>
        <end position="402"/>
    </location>
</feature>
<gene>
    <name evidence="2" type="ORF">BJ508DRAFT_381776</name>
</gene>
<dbReference type="AlphaFoldDB" id="A0A3N4HCB3"/>
<sequence>MPRSRAKKSAALKPIVPSEPRTRTQAAVFMFLAYNGNTLLEWHINACEVAREELRKAGFPETQYEKFVYVQAHLDNWQGYPLKRYQFANGDIVPSVKERPPRSFLKILVNNPKVDQEALAQLPTWLRMSVWLDEQSGPLAASFADDEEANEAFDAVDAAGLCFEEGATSWRILDDDELSWILIAIDHQFYACETHHQNADIEKDIPISLAEVARYCRAKDPRFQNPNQTRSIEFYRTILEEEGHWKFVEDMIKVPQALGTSRTALQNTTNAQNERTDNGSGCNVPYNIHGASHNAHNYMPAESHVCSMGFPRIDHEIQIGGPLPHHSHDYSNPTPRFDFHATPNAAIAPKPSPAANANRLPNKIILKHYTNNYANHKTRSRMKSHPSKNRIPAPAASHPTTNGRYPSIFSLASTINHQNSSVHPLPRAQIPDSSNTHVKGHPQDIFAQYAQFNYNYQNSTASNNYGSTNNEQHSGPNQLWQQQRQDNRSFAPLLVHSTEFDIQYHQSNYEIPATASSLYAAYDNYNPDPSLNLDITNSTIKERTNHLLNQPRIQQPYNDIPQQIYQPAPL</sequence>
<dbReference type="Proteomes" id="UP000275078">
    <property type="component" value="Unassembled WGS sequence"/>
</dbReference>
<evidence type="ECO:0000313" key="3">
    <source>
        <dbReference type="Proteomes" id="UP000275078"/>
    </source>
</evidence>
<feature type="compositionally biased region" description="Basic residues" evidence="1">
    <location>
        <begin position="378"/>
        <end position="388"/>
    </location>
</feature>
<evidence type="ECO:0000313" key="2">
    <source>
        <dbReference type="EMBL" id="RPA72009.1"/>
    </source>
</evidence>
<organism evidence="2 3">
    <name type="scientific">Ascobolus immersus RN42</name>
    <dbReference type="NCBI Taxonomy" id="1160509"/>
    <lineage>
        <taxon>Eukaryota</taxon>
        <taxon>Fungi</taxon>
        <taxon>Dikarya</taxon>
        <taxon>Ascomycota</taxon>
        <taxon>Pezizomycotina</taxon>
        <taxon>Pezizomycetes</taxon>
        <taxon>Pezizales</taxon>
        <taxon>Ascobolaceae</taxon>
        <taxon>Ascobolus</taxon>
    </lineage>
</organism>
<dbReference type="EMBL" id="ML119885">
    <property type="protein sequence ID" value="RPA72009.1"/>
    <property type="molecule type" value="Genomic_DNA"/>
</dbReference>
<protein>
    <submittedName>
        <fullName evidence="2">Uncharacterized protein</fullName>
    </submittedName>
</protein>
<name>A0A3N4HCB3_ASCIM</name>